<comment type="caution">
    <text evidence="3">The sequence shown here is derived from an EMBL/GenBank/DDBJ whole genome shotgun (WGS) entry which is preliminary data.</text>
</comment>
<organism evidence="3 4">
    <name type="scientific">Shinella granuli</name>
    <dbReference type="NCBI Taxonomy" id="323621"/>
    <lineage>
        <taxon>Bacteria</taxon>
        <taxon>Pseudomonadati</taxon>
        <taxon>Pseudomonadota</taxon>
        <taxon>Alphaproteobacteria</taxon>
        <taxon>Hyphomicrobiales</taxon>
        <taxon>Rhizobiaceae</taxon>
        <taxon>Shinella</taxon>
    </lineage>
</organism>
<keyword evidence="1" id="KW-0812">Transmembrane</keyword>
<feature type="domain" description="Anti-sigma K factor RskA C-terminal" evidence="2">
    <location>
        <begin position="113"/>
        <end position="235"/>
    </location>
</feature>
<evidence type="ECO:0000256" key="1">
    <source>
        <dbReference type="SAM" id="Phobius"/>
    </source>
</evidence>
<keyword evidence="1" id="KW-1133">Transmembrane helix</keyword>
<accession>A0A4R2CYX4</accession>
<dbReference type="AlphaFoldDB" id="A0A4R2CYX4"/>
<dbReference type="PANTHER" id="PTHR37461:SF1">
    <property type="entry name" value="ANTI-SIGMA-K FACTOR RSKA"/>
    <property type="match status" value="1"/>
</dbReference>
<dbReference type="GO" id="GO:0016989">
    <property type="term" value="F:sigma factor antagonist activity"/>
    <property type="evidence" value="ECO:0007669"/>
    <property type="project" value="TreeGrafter"/>
</dbReference>
<dbReference type="InterPro" id="IPR018764">
    <property type="entry name" value="RskA_C"/>
</dbReference>
<name>A0A4R2CYX4_SHIGR</name>
<protein>
    <submittedName>
        <fullName evidence="3">Anti-sigma-K factor RskA</fullName>
    </submittedName>
</protein>
<reference evidence="3 4" key="1">
    <citation type="submission" date="2019-03" db="EMBL/GenBank/DDBJ databases">
        <title>Genomic Encyclopedia of Type Strains, Phase IV (KMG-IV): sequencing the most valuable type-strain genomes for metagenomic binning, comparative biology and taxonomic classification.</title>
        <authorList>
            <person name="Goeker M."/>
        </authorList>
    </citation>
    <scope>NUCLEOTIDE SEQUENCE [LARGE SCALE GENOMIC DNA]</scope>
    <source>
        <strain evidence="3 4">DSM 18401</strain>
    </source>
</reference>
<keyword evidence="1" id="KW-0472">Membrane</keyword>
<gene>
    <name evidence="3" type="ORF">EV665_104227</name>
</gene>
<dbReference type="Pfam" id="PF10099">
    <property type="entry name" value="RskA_C"/>
    <property type="match status" value="1"/>
</dbReference>
<keyword evidence="4" id="KW-1185">Reference proteome</keyword>
<dbReference type="EMBL" id="SLVX01000004">
    <property type="protein sequence ID" value="TCN46553.1"/>
    <property type="molecule type" value="Genomic_DNA"/>
</dbReference>
<sequence length="244" mass="25606">MTAPDREMRDPRRDEVIAGEYVLGVLSAEERRKVEARLAKDRQFAAIVSRWEENLATFEDDYEALHLPPRARSPMEQCLFGATPRDAVFSGRVAGGCWGSLAFWRALALASFAIAAGLALLIGALIAPRPVSGGRLVADLAGEGAVIDLVARYDDVSGSLRVTPVAGGGGKDKSLELWLTQDGRAPVSLGVLPQTGEGTLIVPGELRGRLVQGAMLSVSVEPFGGSPGGKATGPVLASGAARFD</sequence>
<evidence type="ECO:0000313" key="4">
    <source>
        <dbReference type="Proteomes" id="UP000295351"/>
    </source>
</evidence>
<dbReference type="GO" id="GO:0005886">
    <property type="term" value="C:plasma membrane"/>
    <property type="evidence" value="ECO:0007669"/>
    <property type="project" value="InterPro"/>
</dbReference>
<dbReference type="GO" id="GO:0006417">
    <property type="term" value="P:regulation of translation"/>
    <property type="evidence" value="ECO:0007669"/>
    <property type="project" value="TreeGrafter"/>
</dbReference>
<dbReference type="InterPro" id="IPR051474">
    <property type="entry name" value="Anti-sigma-K/W_factor"/>
</dbReference>
<proteinExistence type="predicted"/>
<dbReference type="PANTHER" id="PTHR37461">
    <property type="entry name" value="ANTI-SIGMA-K FACTOR RSKA"/>
    <property type="match status" value="1"/>
</dbReference>
<feature type="transmembrane region" description="Helical" evidence="1">
    <location>
        <begin position="102"/>
        <end position="126"/>
    </location>
</feature>
<dbReference type="Proteomes" id="UP000295351">
    <property type="component" value="Unassembled WGS sequence"/>
</dbReference>
<evidence type="ECO:0000313" key="3">
    <source>
        <dbReference type="EMBL" id="TCN46553.1"/>
    </source>
</evidence>
<evidence type="ECO:0000259" key="2">
    <source>
        <dbReference type="Pfam" id="PF10099"/>
    </source>
</evidence>